<protein>
    <submittedName>
        <fullName evidence="9">Similar to Cytochrome P450 67 acc. no. O00061</fullName>
    </submittedName>
</protein>
<reference evidence="9 10" key="1">
    <citation type="journal article" date="2013" name="PLoS Genet.">
        <title>The genome and development-dependent transcriptomes of Pyronema confluens: a window into fungal evolution.</title>
        <authorList>
            <person name="Traeger S."/>
            <person name="Altegoer F."/>
            <person name="Freitag M."/>
            <person name="Gabaldon T."/>
            <person name="Kempken F."/>
            <person name="Kumar A."/>
            <person name="Marcet-Houben M."/>
            <person name="Poggeler S."/>
            <person name="Stajich J.E."/>
            <person name="Nowrousian M."/>
        </authorList>
    </citation>
    <scope>NUCLEOTIDE SEQUENCE [LARGE SCALE GENOMIC DNA]</scope>
    <source>
        <strain evidence="10">CBS 100304</strain>
        <tissue evidence="9">Vegetative mycelium</tissue>
    </source>
</reference>
<dbReference type="InterPro" id="IPR001128">
    <property type="entry name" value="Cyt_P450"/>
</dbReference>
<dbReference type="OMA" id="TAYPNEY"/>
<sequence length="538" mass="61464">MEFREHILSSLAAVIFLRATLYTELDYQVIRFVNIFLSLCFFNILFLVLHTTSFLPALLHTLSLAATFLITLTLGIFLHRVLFHRINHFPGPFLAKVSKIYTLIICWRRPRRFEYHAAWHKQHGDIVRIGPRDLSINSINAVALIYGSSSPCQKASFYSQSIPEGYGSIFSIRNKKLAAHRRRAWDRTMSGVNLATYTPRLERFSSLMLQRIGEQVERGQEVDLTKMLRWFTFDAIGEVGMGKSYGMLDTNKQHEAVEALLNSQWWVGVVGVTPWVLRILPKVPMGKDPGIYKFMKWTHDQVELKTKEGVEKDDEKTIFGLLLEDDVTGYGKIPQSCLLDDARSIVAAGSDTTAATMSGTFYFLVHHPEILAKLRQTLDEVFPNRKYDPKVHVPYLDACINETMRLQPPVPCGLIRTTPMEGLTIDGVYIPGDINVSVPTQLIHRDPRIWKKPNDYWPERWIEGVGEGSKVFMPFTIGSYACTGKPLAWLEMRMAVAKTLLRFDVEKLGSLDDWEARIDDYFGAQVPELKLKFTERNA</sequence>
<dbReference type="Gene3D" id="1.10.630.10">
    <property type="entry name" value="Cytochrome P450"/>
    <property type="match status" value="1"/>
</dbReference>
<keyword evidence="10" id="KW-1185">Reference proteome</keyword>
<dbReference type="PRINTS" id="PR00385">
    <property type="entry name" value="P450"/>
</dbReference>
<keyword evidence="6" id="KW-0503">Monooxygenase</keyword>
<dbReference type="GO" id="GO:0016705">
    <property type="term" value="F:oxidoreductase activity, acting on paired donors, with incorporation or reduction of molecular oxygen"/>
    <property type="evidence" value="ECO:0007669"/>
    <property type="project" value="InterPro"/>
</dbReference>
<feature type="transmembrane region" description="Helical" evidence="8">
    <location>
        <begin position="57"/>
        <end position="78"/>
    </location>
</feature>
<evidence type="ECO:0000256" key="5">
    <source>
        <dbReference type="ARBA" id="ARBA00023004"/>
    </source>
</evidence>
<evidence type="ECO:0000313" key="10">
    <source>
        <dbReference type="Proteomes" id="UP000018144"/>
    </source>
</evidence>
<dbReference type="SUPFAM" id="SSF48264">
    <property type="entry name" value="Cytochrome P450"/>
    <property type="match status" value="1"/>
</dbReference>
<dbReference type="GO" id="GO:0020037">
    <property type="term" value="F:heme binding"/>
    <property type="evidence" value="ECO:0007669"/>
    <property type="project" value="InterPro"/>
</dbReference>
<evidence type="ECO:0000256" key="7">
    <source>
        <dbReference type="PIRSR" id="PIRSR602401-1"/>
    </source>
</evidence>
<keyword evidence="8" id="KW-0812">Transmembrane</keyword>
<evidence type="ECO:0000313" key="9">
    <source>
        <dbReference type="EMBL" id="CCX06828.1"/>
    </source>
</evidence>
<feature type="binding site" description="axial binding residue" evidence="7">
    <location>
        <position position="482"/>
    </location>
    <ligand>
        <name>heme</name>
        <dbReference type="ChEBI" id="CHEBI:30413"/>
    </ligand>
    <ligandPart>
        <name>Fe</name>
        <dbReference type="ChEBI" id="CHEBI:18248"/>
    </ligandPart>
</feature>
<dbReference type="STRING" id="1076935.U4L3D7"/>
<dbReference type="eggNOG" id="KOG0158">
    <property type="taxonomic scope" value="Eukaryota"/>
</dbReference>
<comment type="similarity">
    <text evidence="2">Belongs to the cytochrome P450 family.</text>
</comment>
<accession>U4L3D7</accession>
<feature type="transmembrane region" description="Helical" evidence="8">
    <location>
        <begin position="32"/>
        <end position="51"/>
    </location>
</feature>
<dbReference type="PANTHER" id="PTHR24305:SF187">
    <property type="entry name" value="P450, PUTATIVE (EUROFUNG)-RELATED"/>
    <property type="match status" value="1"/>
</dbReference>
<evidence type="ECO:0000256" key="3">
    <source>
        <dbReference type="ARBA" id="ARBA00022723"/>
    </source>
</evidence>
<evidence type="ECO:0000256" key="1">
    <source>
        <dbReference type="ARBA" id="ARBA00001971"/>
    </source>
</evidence>
<dbReference type="GO" id="GO:0004497">
    <property type="term" value="F:monooxygenase activity"/>
    <property type="evidence" value="ECO:0007669"/>
    <property type="project" value="UniProtKB-KW"/>
</dbReference>
<dbReference type="Proteomes" id="UP000018144">
    <property type="component" value="Unassembled WGS sequence"/>
</dbReference>
<evidence type="ECO:0000256" key="6">
    <source>
        <dbReference type="ARBA" id="ARBA00023033"/>
    </source>
</evidence>
<proteinExistence type="inferred from homology"/>
<evidence type="ECO:0000256" key="8">
    <source>
        <dbReference type="SAM" id="Phobius"/>
    </source>
</evidence>
<keyword evidence="7" id="KW-0349">Heme</keyword>
<keyword evidence="5 7" id="KW-0408">Iron</keyword>
<dbReference type="GO" id="GO:0005506">
    <property type="term" value="F:iron ion binding"/>
    <property type="evidence" value="ECO:0007669"/>
    <property type="project" value="InterPro"/>
</dbReference>
<keyword evidence="8" id="KW-0472">Membrane</keyword>
<name>U4L3D7_PYROM</name>
<dbReference type="PANTHER" id="PTHR24305">
    <property type="entry name" value="CYTOCHROME P450"/>
    <property type="match status" value="1"/>
</dbReference>
<dbReference type="EMBL" id="HF935316">
    <property type="protein sequence ID" value="CCX06828.1"/>
    <property type="molecule type" value="Genomic_DNA"/>
</dbReference>
<gene>
    <name evidence="9" type="ORF">PCON_06415</name>
</gene>
<dbReference type="AlphaFoldDB" id="U4L3D7"/>
<comment type="cofactor">
    <cofactor evidence="1 7">
        <name>heme</name>
        <dbReference type="ChEBI" id="CHEBI:30413"/>
    </cofactor>
</comment>
<dbReference type="InterPro" id="IPR002401">
    <property type="entry name" value="Cyt_P450_E_grp-I"/>
</dbReference>
<dbReference type="OrthoDB" id="6692864at2759"/>
<evidence type="ECO:0000256" key="4">
    <source>
        <dbReference type="ARBA" id="ARBA00023002"/>
    </source>
</evidence>
<evidence type="ECO:0000256" key="2">
    <source>
        <dbReference type="ARBA" id="ARBA00010617"/>
    </source>
</evidence>
<dbReference type="PRINTS" id="PR00463">
    <property type="entry name" value="EP450I"/>
</dbReference>
<dbReference type="InterPro" id="IPR036396">
    <property type="entry name" value="Cyt_P450_sf"/>
</dbReference>
<dbReference type="Pfam" id="PF00067">
    <property type="entry name" value="p450"/>
    <property type="match status" value="1"/>
</dbReference>
<keyword evidence="8" id="KW-1133">Transmembrane helix</keyword>
<dbReference type="InterPro" id="IPR050121">
    <property type="entry name" value="Cytochrome_P450_monoxygenase"/>
</dbReference>
<organism evidence="9 10">
    <name type="scientific">Pyronema omphalodes (strain CBS 100304)</name>
    <name type="common">Pyronema confluens</name>
    <dbReference type="NCBI Taxonomy" id="1076935"/>
    <lineage>
        <taxon>Eukaryota</taxon>
        <taxon>Fungi</taxon>
        <taxon>Dikarya</taxon>
        <taxon>Ascomycota</taxon>
        <taxon>Pezizomycotina</taxon>
        <taxon>Pezizomycetes</taxon>
        <taxon>Pezizales</taxon>
        <taxon>Pyronemataceae</taxon>
        <taxon>Pyronema</taxon>
    </lineage>
</organism>
<feature type="transmembrane region" description="Helical" evidence="8">
    <location>
        <begin position="6"/>
        <end position="25"/>
    </location>
</feature>
<keyword evidence="3 7" id="KW-0479">Metal-binding</keyword>
<dbReference type="CDD" id="cd11061">
    <property type="entry name" value="CYP67-like"/>
    <property type="match status" value="1"/>
</dbReference>
<keyword evidence="4" id="KW-0560">Oxidoreductase</keyword>